<dbReference type="Proteomes" id="UP000256601">
    <property type="component" value="Unassembled WGS sequence"/>
</dbReference>
<evidence type="ECO:0000313" key="2">
    <source>
        <dbReference type="EMBL" id="RDW27887.1"/>
    </source>
</evidence>
<evidence type="ECO:0000313" key="3">
    <source>
        <dbReference type="Proteomes" id="UP000182444"/>
    </source>
</evidence>
<gene>
    <name evidence="2" type="ORF">B0I71DRAFT_128452</name>
    <name evidence="1" type="ORF">YALI1_F15886g</name>
</gene>
<dbReference type="GeneID" id="2908190"/>
<dbReference type="KEGG" id="yli:2908190"/>
<dbReference type="VEuPathDB" id="FungiDB:YALI1_F15886g"/>
<dbReference type="RefSeq" id="XP_505314.1">
    <property type="nucleotide sequence ID" value="XM_505314.1"/>
</dbReference>
<name>A0A1H6PLH2_YARLL</name>
<protein>
    <submittedName>
        <fullName evidence="1">Uncharacterized protein</fullName>
    </submittedName>
</protein>
<dbReference type="VEuPathDB" id="FungiDB:YALI0_F12045g"/>
<evidence type="ECO:0000313" key="1">
    <source>
        <dbReference type="EMBL" id="AOW07032.1"/>
    </source>
</evidence>
<dbReference type="OrthoDB" id="4079657at2759"/>
<reference evidence="1 3" key="1">
    <citation type="journal article" date="2016" name="PLoS ONE">
        <title>Sequence Assembly of Yarrowia lipolytica Strain W29/CLIB89 Shows Transposable Element Diversity.</title>
        <authorList>
            <person name="Magnan C."/>
            <person name="Yu J."/>
            <person name="Chang I."/>
            <person name="Jahn E."/>
            <person name="Kanomata Y."/>
            <person name="Wu J."/>
            <person name="Zeller M."/>
            <person name="Oakes M."/>
            <person name="Baldi P."/>
            <person name="Sandmeyer S."/>
        </authorList>
    </citation>
    <scope>NUCLEOTIDE SEQUENCE [LARGE SCALE GENOMIC DNA]</scope>
    <source>
        <strain evidence="1">CLIB89</strain>
        <strain evidence="3">CLIB89(W29)</strain>
    </source>
</reference>
<organism evidence="1 3">
    <name type="scientific">Yarrowia lipolytica</name>
    <name type="common">Candida lipolytica</name>
    <dbReference type="NCBI Taxonomy" id="4952"/>
    <lineage>
        <taxon>Eukaryota</taxon>
        <taxon>Fungi</taxon>
        <taxon>Dikarya</taxon>
        <taxon>Ascomycota</taxon>
        <taxon>Saccharomycotina</taxon>
        <taxon>Dipodascomycetes</taxon>
        <taxon>Dipodascales</taxon>
        <taxon>Dipodascales incertae sedis</taxon>
        <taxon>Yarrowia</taxon>
    </lineage>
</organism>
<proteinExistence type="predicted"/>
<sequence>MWWPFTRKEKPILETPAVDDVILSMDKDLQQFMASQIRTTTGVYTPIEAPEYQEEKSISANMAETAGVSKAESKQMVANAVSLNCLDFQEAFQKCAKEKYAVQCNGLLKQFHDCLTIQTQTFNQLNYAQQSREEQKEMRKKVDKAFMTMRPQTGQEGAYLTAVGL</sequence>
<reference evidence="2 4" key="2">
    <citation type="submission" date="2018-07" db="EMBL/GenBank/DDBJ databases">
        <title>Draft Genome Assemblies for Five Robust Yarrowia lipolytica Strains Exhibiting High Lipid Production and Pentose Sugar Utilization and Sugar Alcohol Secretion from Undetoxified Lignocellulosic Biomass Hydrolysates.</title>
        <authorList>
            <consortium name="DOE Joint Genome Institute"/>
            <person name="Walker C."/>
            <person name="Ryu S."/>
            <person name="Na H."/>
            <person name="Zane M."/>
            <person name="LaButti K."/>
            <person name="Lipzen A."/>
            <person name="Haridas S."/>
            <person name="Barry K."/>
            <person name="Grigoriev I.V."/>
            <person name="Quarterman J."/>
            <person name="Slininger P."/>
            <person name="Dien B."/>
            <person name="Trinh C.T."/>
        </authorList>
    </citation>
    <scope>NUCLEOTIDE SEQUENCE [LARGE SCALE GENOMIC DNA]</scope>
    <source>
        <strain evidence="2 4">YB392</strain>
    </source>
</reference>
<dbReference type="Proteomes" id="UP000182444">
    <property type="component" value="Chromosome 1F"/>
</dbReference>
<evidence type="ECO:0000313" key="4">
    <source>
        <dbReference type="Proteomes" id="UP000256601"/>
    </source>
</evidence>
<dbReference type="EMBL" id="KZ858958">
    <property type="protein sequence ID" value="RDW27887.1"/>
    <property type="molecule type" value="Genomic_DNA"/>
</dbReference>
<dbReference type="AlphaFoldDB" id="A0A1H6PLH2"/>
<accession>A0A1H6PLH2</accession>
<dbReference type="EMBL" id="CP017558">
    <property type="protein sequence ID" value="AOW07032.1"/>
    <property type="molecule type" value="Genomic_DNA"/>
</dbReference>